<accession>A0A0D7BMH6</accession>
<evidence type="ECO:0000313" key="2">
    <source>
        <dbReference type="Proteomes" id="UP000054007"/>
    </source>
</evidence>
<sequence length="178" mass="19741">MLALCSRPKLGFPIPAVQKNNEQCAQGAKYYPILLPPLVTKRSHLAVRLEDEHASSCKSDCHSTAFGISAGSTVGRGPPYCRLSPAVSPLLIQRSLWREAIARLGIIRRCGVRGCGSDCPCLGVALESARRWNSGRRCCVATWKSFGHRRRLSHIERVGNRGNTLKWHTRDKIALRLK</sequence>
<proteinExistence type="predicted"/>
<dbReference type="AlphaFoldDB" id="A0A0D7BMH6"/>
<gene>
    <name evidence="1" type="ORF">CYLTODRAFT_96509</name>
</gene>
<dbReference type="EMBL" id="KN880450">
    <property type="protein sequence ID" value="KIY71748.1"/>
    <property type="molecule type" value="Genomic_DNA"/>
</dbReference>
<keyword evidence="2" id="KW-1185">Reference proteome</keyword>
<protein>
    <submittedName>
        <fullName evidence="1">Uncharacterized protein</fullName>
    </submittedName>
</protein>
<reference evidence="1 2" key="1">
    <citation type="journal article" date="2015" name="Fungal Genet. Biol.">
        <title>Evolution of novel wood decay mechanisms in Agaricales revealed by the genome sequences of Fistulina hepatica and Cylindrobasidium torrendii.</title>
        <authorList>
            <person name="Floudas D."/>
            <person name="Held B.W."/>
            <person name="Riley R."/>
            <person name="Nagy L.G."/>
            <person name="Koehler G."/>
            <person name="Ransdell A.S."/>
            <person name="Younus H."/>
            <person name="Chow J."/>
            <person name="Chiniquy J."/>
            <person name="Lipzen A."/>
            <person name="Tritt A."/>
            <person name="Sun H."/>
            <person name="Haridas S."/>
            <person name="LaButti K."/>
            <person name="Ohm R.A."/>
            <person name="Kues U."/>
            <person name="Blanchette R.A."/>
            <person name="Grigoriev I.V."/>
            <person name="Minto R.E."/>
            <person name="Hibbett D.S."/>
        </authorList>
    </citation>
    <scope>NUCLEOTIDE SEQUENCE [LARGE SCALE GENOMIC DNA]</scope>
    <source>
        <strain evidence="1 2">FP15055 ss-10</strain>
    </source>
</reference>
<name>A0A0D7BMH6_9AGAR</name>
<organism evidence="1 2">
    <name type="scientific">Cylindrobasidium torrendii FP15055 ss-10</name>
    <dbReference type="NCBI Taxonomy" id="1314674"/>
    <lineage>
        <taxon>Eukaryota</taxon>
        <taxon>Fungi</taxon>
        <taxon>Dikarya</taxon>
        <taxon>Basidiomycota</taxon>
        <taxon>Agaricomycotina</taxon>
        <taxon>Agaricomycetes</taxon>
        <taxon>Agaricomycetidae</taxon>
        <taxon>Agaricales</taxon>
        <taxon>Marasmiineae</taxon>
        <taxon>Physalacriaceae</taxon>
        <taxon>Cylindrobasidium</taxon>
    </lineage>
</organism>
<dbReference type="Proteomes" id="UP000054007">
    <property type="component" value="Unassembled WGS sequence"/>
</dbReference>
<evidence type="ECO:0000313" key="1">
    <source>
        <dbReference type="EMBL" id="KIY71748.1"/>
    </source>
</evidence>